<proteinExistence type="predicted"/>
<gene>
    <name evidence="3" type="ORF">H9873_02945</name>
</gene>
<feature type="transmembrane region" description="Helical" evidence="2">
    <location>
        <begin position="7"/>
        <end position="26"/>
    </location>
</feature>
<organism evidence="3 4">
    <name type="scientific">Candidatus Dorea gallistercoris</name>
    <dbReference type="NCBI Taxonomy" id="2838542"/>
    <lineage>
        <taxon>Bacteria</taxon>
        <taxon>Bacillati</taxon>
        <taxon>Bacillota</taxon>
        <taxon>Clostridia</taxon>
        <taxon>Lachnospirales</taxon>
        <taxon>Lachnospiraceae</taxon>
        <taxon>Dorea</taxon>
    </lineage>
</organism>
<keyword evidence="1" id="KW-0175">Coiled coil</keyword>
<reference evidence="3" key="1">
    <citation type="journal article" date="2021" name="PeerJ">
        <title>Extensive microbial diversity within the chicken gut microbiome revealed by metagenomics and culture.</title>
        <authorList>
            <person name="Gilroy R."/>
            <person name="Ravi A."/>
            <person name="Getino M."/>
            <person name="Pursley I."/>
            <person name="Horton D.L."/>
            <person name="Alikhan N.F."/>
            <person name="Baker D."/>
            <person name="Gharbi K."/>
            <person name="Hall N."/>
            <person name="Watson M."/>
            <person name="Adriaenssens E.M."/>
            <person name="Foster-Nyarko E."/>
            <person name="Jarju S."/>
            <person name="Secka A."/>
            <person name="Antonio M."/>
            <person name="Oren A."/>
            <person name="Chaudhuri R.R."/>
            <person name="La Ragione R."/>
            <person name="Hildebrand F."/>
            <person name="Pallen M.J."/>
        </authorList>
    </citation>
    <scope>NUCLEOTIDE SEQUENCE</scope>
    <source>
        <strain evidence="3">ChiSxjej1B13-11762</strain>
    </source>
</reference>
<feature type="coiled-coil region" evidence="1">
    <location>
        <begin position="197"/>
        <end position="233"/>
    </location>
</feature>
<feature type="transmembrane region" description="Helical" evidence="2">
    <location>
        <begin position="65"/>
        <end position="86"/>
    </location>
</feature>
<dbReference type="Proteomes" id="UP000824263">
    <property type="component" value="Unassembled WGS sequence"/>
</dbReference>
<evidence type="ECO:0000256" key="2">
    <source>
        <dbReference type="SAM" id="Phobius"/>
    </source>
</evidence>
<dbReference type="EMBL" id="DXGF01000053">
    <property type="protein sequence ID" value="HIW83263.1"/>
    <property type="molecule type" value="Genomic_DNA"/>
</dbReference>
<keyword evidence="2" id="KW-0472">Membrane</keyword>
<evidence type="ECO:0000313" key="4">
    <source>
        <dbReference type="Proteomes" id="UP000824263"/>
    </source>
</evidence>
<dbReference type="AlphaFoldDB" id="A0A9D1UDH2"/>
<protein>
    <submittedName>
        <fullName evidence="3">Uncharacterized protein</fullName>
    </submittedName>
</protein>
<sequence length="338" mass="38455">MKWYLRYAAGVLFVIALLILLFSPLIDVSVMELSLIDVLKLGSGIGDSGAWGGIGDVLEEYMKPFFFVVLFLALLVLASVLGCVLLSWRSAYVAAVAGVAVTNLVTIISVWTLYSKIKELRQGLDFFGMGGLVSLHKAPSVLWFLISAAILAIGVWGICQAAKMPEAERPEEILPENFNHRRNPWEHRQDLTAQVRREDYLNRINELEQEKERREMYQEIAQEKQEKKEKEWRQEAVSHFQGALKGLDGIYQKKIYPLEERRPVYFVSDGTQTFVTEEKQEELLAELYYIGAYGEYCVTPAKRQVCFLESGQPLGAGRHYYLRRGTRICLEGLSFLLA</sequence>
<keyword evidence="2" id="KW-1133">Transmembrane helix</keyword>
<evidence type="ECO:0000256" key="1">
    <source>
        <dbReference type="SAM" id="Coils"/>
    </source>
</evidence>
<accession>A0A9D1UDH2</accession>
<comment type="caution">
    <text evidence="3">The sequence shown here is derived from an EMBL/GenBank/DDBJ whole genome shotgun (WGS) entry which is preliminary data.</text>
</comment>
<feature type="transmembrane region" description="Helical" evidence="2">
    <location>
        <begin position="93"/>
        <end position="114"/>
    </location>
</feature>
<name>A0A9D1UDH2_9FIRM</name>
<feature type="transmembrane region" description="Helical" evidence="2">
    <location>
        <begin position="141"/>
        <end position="159"/>
    </location>
</feature>
<reference evidence="3" key="2">
    <citation type="submission" date="2021-04" db="EMBL/GenBank/DDBJ databases">
        <authorList>
            <person name="Gilroy R."/>
        </authorList>
    </citation>
    <scope>NUCLEOTIDE SEQUENCE</scope>
    <source>
        <strain evidence="3">ChiSxjej1B13-11762</strain>
    </source>
</reference>
<evidence type="ECO:0000313" key="3">
    <source>
        <dbReference type="EMBL" id="HIW83263.1"/>
    </source>
</evidence>
<keyword evidence="2" id="KW-0812">Transmembrane</keyword>